<feature type="transmembrane region" description="Helical" evidence="1">
    <location>
        <begin position="33"/>
        <end position="52"/>
    </location>
</feature>
<dbReference type="Proteomes" id="UP000236370">
    <property type="component" value="Unassembled WGS sequence"/>
</dbReference>
<gene>
    <name evidence="2" type="ORF">CK820_G0035564</name>
</gene>
<dbReference type="EMBL" id="NBAG03000334">
    <property type="protein sequence ID" value="PNI39012.1"/>
    <property type="molecule type" value="Genomic_DNA"/>
</dbReference>
<comment type="caution">
    <text evidence="2">The sequence shown here is derived from an EMBL/GenBank/DDBJ whole genome shotgun (WGS) entry which is preliminary data.</text>
</comment>
<accession>A0A2J8KVI2</accession>
<evidence type="ECO:0000313" key="3">
    <source>
        <dbReference type="Proteomes" id="UP000236370"/>
    </source>
</evidence>
<evidence type="ECO:0000313" key="2">
    <source>
        <dbReference type="EMBL" id="PNI39012.1"/>
    </source>
</evidence>
<dbReference type="AlphaFoldDB" id="A0A2J8KVI2"/>
<sequence>MAVTAVKWVMSKRTILKHLFPVQNSGVHVQMELYIVFVVNLRILLYQMTIIAT</sequence>
<proteinExistence type="predicted"/>
<keyword evidence="1" id="KW-0812">Transmembrane</keyword>
<name>A0A2J8KVI2_PANTR</name>
<keyword evidence="1" id="KW-0472">Membrane</keyword>
<protein>
    <submittedName>
        <fullName evidence="2">MRPL42 isoform 7</fullName>
    </submittedName>
</protein>
<reference evidence="2 3" key="1">
    <citation type="submission" date="2017-12" db="EMBL/GenBank/DDBJ databases">
        <title>High-resolution comparative analysis of great ape genomes.</title>
        <authorList>
            <person name="Pollen A."/>
            <person name="Hastie A."/>
            <person name="Hormozdiari F."/>
            <person name="Dougherty M."/>
            <person name="Liu R."/>
            <person name="Chaisson M."/>
            <person name="Hoppe E."/>
            <person name="Hill C."/>
            <person name="Pang A."/>
            <person name="Hillier L."/>
            <person name="Baker C."/>
            <person name="Armstrong J."/>
            <person name="Shendure J."/>
            <person name="Paten B."/>
            <person name="Wilson R."/>
            <person name="Chao H."/>
            <person name="Schneider V."/>
            <person name="Ventura M."/>
            <person name="Kronenberg Z."/>
            <person name="Murali S."/>
            <person name="Gordon D."/>
            <person name="Cantsilieris S."/>
            <person name="Munson K."/>
            <person name="Nelson B."/>
            <person name="Raja A."/>
            <person name="Underwood J."/>
            <person name="Diekhans M."/>
            <person name="Fiddes I."/>
            <person name="Haussler D."/>
            <person name="Eichler E."/>
        </authorList>
    </citation>
    <scope>NUCLEOTIDE SEQUENCE [LARGE SCALE GENOMIC DNA]</scope>
    <source>
        <strain evidence="2">Yerkes chimp pedigree #C0471</strain>
    </source>
</reference>
<keyword evidence="1" id="KW-1133">Transmembrane helix</keyword>
<evidence type="ECO:0000256" key="1">
    <source>
        <dbReference type="SAM" id="Phobius"/>
    </source>
</evidence>
<organism evidence="2 3">
    <name type="scientific">Pan troglodytes</name>
    <name type="common">Chimpanzee</name>
    <dbReference type="NCBI Taxonomy" id="9598"/>
    <lineage>
        <taxon>Eukaryota</taxon>
        <taxon>Metazoa</taxon>
        <taxon>Chordata</taxon>
        <taxon>Craniata</taxon>
        <taxon>Vertebrata</taxon>
        <taxon>Euteleostomi</taxon>
        <taxon>Mammalia</taxon>
        <taxon>Eutheria</taxon>
        <taxon>Euarchontoglires</taxon>
        <taxon>Primates</taxon>
        <taxon>Haplorrhini</taxon>
        <taxon>Catarrhini</taxon>
        <taxon>Hominidae</taxon>
        <taxon>Pan</taxon>
    </lineage>
</organism>